<feature type="chain" id="PRO_5047550781" evidence="2">
    <location>
        <begin position="28"/>
        <end position="105"/>
    </location>
</feature>
<dbReference type="RefSeq" id="WP_342594895.1">
    <property type="nucleotide sequence ID" value="NZ_CP151919.1"/>
</dbReference>
<dbReference type="Proteomes" id="UP001453229">
    <property type="component" value="Chromosome"/>
</dbReference>
<evidence type="ECO:0000256" key="2">
    <source>
        <dbReference type="SAM" id="SignalP"/>
    </source>
</evidence>
<name>A0ABZ3CS84_9GAMM</name>
<feature type="signal peptide" evidence="2">
    <location>
        <begin position="1"/>
        <end position="27"/>
    </location>
</feature>
<gene>
    <name evidence="3" type="ORF">AAGT95_19870</name>
</gene>
<evidence type="ECO:0000313" key="4">
    <source>
        <dbReference type="Proteomes" id="UP001453229"/>
    </source>
</evidence>
<feature type="region of interest" description="Disordered" evidence="1">
    <location>
        <begin position="22"/>
        <end position="105"/>
    </location>
</feature>
<keyword evidence="4" id="KW-1185">Reference proteome</keyword>
<proteinExistence type="predicted"/>
<evidence type="ECO:0000313" key="3">
    <source>
        <dbReference type="EMBL" id="XAD54052.1"/>
    </source>
</evidence>
<reference evidence="3 4" key="1">
    <citation type="submission" date="2024-04" db="EMBL/GenBank/DDBJ databases">
        <title>Salinicola lusitanus LLJ914,a marine bacterium isolated from the Okinawa Trough.</title>
        <authorList>
            <person name="Li J."/>
        </authorList>
    </citation>
    <scope>NUCLEOTIDE SEQUENCE [LARGE SCALE GENOMIC DNA]</scope>
    <source>
        <strain evidence="3 4">LLJ914</strain>
    </source>
</reference>
<protein>
    <submittedName>
        <fullName evidence="3">Uncharacterized protein</fullName>
    </submittedName>
</protein>
<organism evidence="3 4">
    <name type="scientific">Salinicola lusitanus</name>
    <dbReference type="NCBI Taxonomy" id="1949085"/>
    <lineage>
        <taxon>Bacteria</taxon>
        <taxon>Pseudomonadati</taxon>
        <taxon>Pseudomonadota</taxon>
        <taxon>Gammaproteobacteria</taxon>
        <taxon>Oceanospirillales</taxon>
        <taxon>Halomonadaceae</taxon>
        <taxon>Salinicola</taxon>
    </lineage>
</organism>
<evidence type="ECO:0000256" key="1">
    <source>
        <dbReference type="SAM" id="MobiDB-lite"/>
    </source>
</evidence>
<feature type="compositionally biased region" description="Basic and acidic residues" evidence="1">
    <location>
        <begin position="36"/>
        <end position="50"/>
    </location>
</feature>
<keyword evidence="2" id="KW-0732">Signal</keyword>
<accession>A0ABZ3CS84</accession>
<sequence length="105" mass="10922">MRLSSLAGRLAILCVLGGVGSSGVAMAQSDDSPPSDDAHRNPEMQADTREGQNQGASAQYEMSGEETRSGDDVDDGDPGKASSRGELMKGTLQYERSPDSTSSTP</sequence>
<dbReference type="EMBL" id="CP151919">
    <property type="protein sequence ID" value="XAD54052.1"/>
    <property type="molecule type" value="Genomic_DNA"/>
</dbReference>